<feature type="transmembrane region" description="Helical" evidence="8">
    <location>
        <begin position="274"/>
        <end position="294"/>
    </location>
</feature>
<keyword evidence="2" id="KW-1003">Cell membrane</keyword>
<accession>A0ABU3MYM3</accession>
<evidence type="ECO:0000256" key="1">
    <source>
        <dbReference type="ARBA" id="ARBA00004651"/>
    </source>
</evidence>
<gene>
    <name evidence="10" type="ORF">MZO42_00795</name>
</gene>
<organism evidence="10">
    <name type="scientific">Sphingomonas psychrotolerans</name>
    <dbReference type="NCBI Taxonomy" id="1327635"/>
    <lineage>
        <taxon>Bacteria</taxon>
        <taxon>Pseudomonadati</taxon>
        <taxon>Pseudomonadota</taxon>
        <taxon>Alphaproteobacteria</taxon>
        <taxon>Sphingomonadales</taxon>
        <taxon>Sphingomonadaceae</taxon>
        <taxon>Sphingomonas</taxon>
    </lineage>
</organism>
<dbReference type="GO" id="GO:0016757">
    <property type="term" value="F:glycosyltransferase activity"/>
    <property type="evidence" value="ECO:0007669"/>
    <property type="project" value="UniProtKB-KW"/>
</dbReference>
<dbReference type="InterPro" id="IPR050297">
    <property type="entry name" value="LipidA_mod_glycosyltrf_83"/>
</dbReference>
<keyword evidence="4 10" id="KW-0808">Transferase</keyword>
<evidence type="ECO:0000259" key="9">
    <source>
        <dbReference type="Pfam" id="PF13231"/>
    </source>
</evidence>
<feature type="domain" description="Glycosyltransferase RgtA/B/C/D-like" evidence="9">
    <location>
        <begin position="97"/>
        <end position="235"/>
    </location>
</feature>
<evidence type="ECO:0000256" key="7">
    <source>
        <dbReference type="ARBA" id="ARBA00023136"/>
    </source>
</evidence>
<evidence type="ECO:0000256" key="6">
    <source>
        <dbReference type="ARBA" id="ARBA00022989"/>
    </source>
</evidence>
<feature type="transmembrane region" description="Helical" evidence="8">
    <location>
        <begin position="93"/>
        <end position="114"/>
    </location>
</feature>
<feature type="transmembrane region" description="Helical" evidence="8">
    <location>
        <begin position="301"/>
        <end position="320"/>
    </location>
</feature>
<keyword evidence="6 8" id="KW-1133">Transmembrane helix</keyword>
<evidence type="ECO:0000256" key="3">
    <source>
        <dbReference type="ARBA" id="ARBA00022676"/>
    </source>
</evidence>
<sequence>MILILLVAATLRIRGIGFGLPALYDPDEPLFMMTAIEMLRNHSLNPGWFGHPGTITLYGLALVDLAVGGIGIATGRYSDASAFVGAVYADPGILFLPARFLIAACGIICVGLTWRLGRRIGGATTGWLAAVFLAVNAVHIEYSQLIRTDIQAGVFTLLCLSKSISIAETGRWRDYVLAGLFAGLGCATKWPVAVIAVSPIVVGIWRIGQGHPETRKLVTFALATAATLILVSPFLLLDYPVVLHNLAGEARSAHPGATGRGFLLNLLWYVKNPLLGSLGVIGLCLAAIGAVLFVRRNPFAAIALLPGVAALGALICLQALRWERWLVPLLPFMAIMTGYAIHVLANWLRSRMQRRLRLVEPVAALVLLLPMLHATQLRAAARANDTRQIASTWIRANAPSDATILVEHAAIDLVSGPWKLLFPLGRSGCVDARAMLTRRLRYTEVERLRSDKPIIDVASVNYSRLDTCRARFMVLTHLDRYREERRTFSAEWQHYQQLVRGSVLRAVIAPQEGRRGGPTVYIFERMSGAE</sequence>
<evidence type="ECO:0000256" key="4">
    <source>
        <dbReference type="ARBA" id="ARBA00022679"/>
    </source>
</evidence>
<comment type="caution">
    <text evidence="10">The sequence shown here is derived from an EMBL/GenBank/DDBJ whole genome shotgun (WGS) entry which is preliminary data.</text>
</comment>
<comment type="subcellular location">
    <subcellularLocation>
        <location evidence="1">Cell membrane</location>
        <topology evidence="1">Multi-pass membrane protein</topology>
    </subcellularLocation>
</comment>
<keyword evidence="3 10" id="KW-0328">Glycosyltransferase</keyword>
<dbReference type="EC" id="2.4.-.-" evidence="10"/>
<dbReference type="InterPro" id="IPR038731">
    <property type="entry name" value="RgtA/B/C-like"/>
</dbReference>
<feature type="transmembrane region" description="Helical" evidence="8">
    <location>
        <begin position="120"/>
        <end position="138"/>
    </location>
</feature>
<feature type="transmembrane region" description="Helical" evidence="8">
    <location>
        <begin position="326"/>
        <end position="348"/>
    </location>
</feature>
<keyword evidence="7 8" id="KW-0472">Membrane</keyword>
<feature type="transmembrane region" description="Helical" evidence="8">
    <location>
        <begin position="217"/>
        <end position="236"/>
    </location>
</feature>
<dbReference type="PANTHER" id="PTHR33908:SF11">
    <property type="entry name" value="MEMBRANE PROTEIN"/>
    <property type="match status" value="1"/>
</dbReference>
<keyword evidence="5 8" id="KW-0812">Transmembrane</keyword>
<feature type="transmembrane region" description="Helical" evidence="8">
    <location>
        <begin position="179"/>
        <end position="205"/>
    </location>
</feature>
<feature type="transmembrane region" description="Helical" evidence="8">
    <location>
        <begin position="55"/>
        <end position="73"/>
    </location>
</feature>
<reference evidence="10" key="1">
    <citation type="submission" date="2022-04" db="EMBL/GenBank/DDBJ databases">
        <title>Tomato heritable bacteria conferring resistance against bacterial wilt.</title>
        <authorList>
            <person name="Yin J."/>
        </authorList>
    </citation>
    <scope>NUCLEOTIDE SEQUENCE</scope>
    <source>
        <strain evidence="10">Cra20</strain>
    </source>
</reference>
<protein>
    <submittedName>
        <fullName evidence="10">Glycosyltransferase family 39 protein</fullName>
        <ecNumber evidence="10">2.4.-.-</ecNumber>
    </submittedName>
</protein>
<proteinExistence type="predicted"/>
<dbReference type="EMBL" id="JALMLT010000001">
    <property type="protein sequence ID" value="MDT8757223.1"/>
    <property type="molecule type" value="Genomic_DNA"/>
</dbReference>
<name>A0ABU3MYM3_9SPHN</name>
<dbReference type="Pfam" id="PF13231">
    <property type="entry name" value="PMT_2"/>
    <property type="match status" value="1"/>
</dbReference>
<evidence type="ECO:0000313" key="10">
    <source>
        <dbReference type="EMBL" id="MDT8757223.1"/>
    </source>
</evidence>
<evidence type="ECO:0000256" key="5">
    <source>
        <dbReference type="ARBA" id="ARBA00022692"/>
    </source>
</evidence>
<dbReference type="PANTHER" id="PTHR33908">
    <property type="entry name" value="MANNOSYLTRANSFERASE YKCB-RELATED"/>
    <property type="match status" value="1"/>
</dbReference>
<evidence type="ECO:0000256" key="8">
    <source>
        <dbReference type="SAM" id="Phobius"/>
    </source>
</evidence>
<evidence type="ECO:0000256" key="2">
    <source>
        <dbReference type="ARBA" id="ARBA00022475"/>
    </source>
</evidence>